<dbReference type="PANTHER" id="PTHR37302:SF3">
    <property type="entry name" value="DAMAGE-INDUCIBLE PROTEIN DINB"/>
    <property type="match status" value="1"/>
</dbReference>
<evidence type="ECO:0000256" key="3">
    <source>
        <dbReference type="PIRSR" id="PIRSR607837-1"/>
    </source>
</evidence>
<evidence type="ECO:0000313" key="4">
    <source>
        <dbReference type="EMBL" id="HJF28655.1"/>
    </source>
</evidence>
<sequence>MTAALEPLSDEDFCKDCGLFFQSISGTFNHLLLADHLWFSRFYHGFSPILPLNHILEPDRTALLKRLNQSCLQWQSLGTALNQDLLNSLISYRSSRGQALQLPYAATLIHVFNHATHHRGQITAALIMLDYASPELDMIYMLLDEQNPSTH</sequence>
<keyword evidence="2 3" id="KW-0479">Metal-binding</keyword>
<gene>
    <name evidence="4" type="ORF">K8V79_10525</name>
</gene>
<evidence type="ECO:0000256" key="2">
    <source>
        <dbReference type="ARBA" id="ARBA00022723"/>
    </source>
</evidence>
<reference evidence="4" key="1">
    <citation type="journal article" date="2021" name="PeerJ">
        <title>Extensive microbial diversity within the chicken gut microbiome revealed by metagenomics and culture.</title>
        <authorList>
            <person name="Gilroy R."/>
            <person name="Ravi A."/>
            <person name="Getino M."/>
            <person name="Pursley I."/>
            <person name="Horton D.L."/>
            <person name="Alikhan N.F."/>
            <person name="Baker D."/>
            <person name="Gharbi K."/>
            <person name="Hall N."/>
            <person name="Watson M."/>
            <person name="Adriaenssens E.M."/>
            <person name="Foster-Nyarko E."/>
            <person name="Jarju S."/>
            <person name="Secka A."/>
            <person name="Antonio M."/>
            <person name="Oren A."/>
            <person name="Chaudhuri R.R."/>
            <person name="La Ragione R."/>
            <person name="Hildebrand F."/>
            <person name="Pallen M.J."/>
        </authorList>
    </citation>
    <scope>NUCLEOTIDE SEQUENCE</scope>
    <source>
        <strain evidence="4">CHK135-1449</strain>
    </source>
</reference>
<evidence type="ECO:0000256" key="1">
    <source>
        <dbReference type="ARBA" id="ARBA00008635"/>
    </source>
</evidence>
<dbReference type="InterPro" id="IPR034660">
    <property type="entry name" value="DinB/YfiT-like"/>
</dbReference>
<comment type="similarity">
    <text evidence="1">Belongs to the DinB family.</text>
</comment>
<organism evidence="4 5">
    <name type="scientific">Acinetobacter lwoffii</name>
    <dbReference type="NCBI Taxonomy" id="28090"/>
    <lineage>
        <taxon>Bacteria</taxon>
        <taxon>Pseudomonadati</taxon>
        <taxon>Pseudomonadota</taxon>
        <taxon>Gammaproteobacteria</taxon>
        <taxon>Moraxellales</taxon>
        <taxon>Moraxellaceae</taxon>
        <taxon>Acinetobacter</taxon>
    </lineage>
</organism>
<dbReference type="EMBL" id="DYWX01000113">
    <property type="protein sequence ID" value="HJF28655.1"/>
    <property type="molecule type" value="Genomic_DNA"/>
</dbReference>
<dbReference type="PANTHER" id="PTHR37302">
    <property type="entry name" value="SLR1116 PROTEIN"/>
    <property type="match status" value="1"/>
</dbReference>
<comment type="caution">
    <text evidence="4">The sequence shown here is derived from an EMBL/GenBank/DDBJ whole genome shotgun (WGS) entry which is preliminary data.</text>
</comment>
<dbReference type="AlphaFoldDB" id="A0A9D3A030"/>
<dbReference type="Pfam" id="PF05163">
    <property type="entry name" value="DinB"/>
    <property type="match status" value="1"/>
</dbReference>
<name>A0A9D3A030_ACILW</name>
<dbReference type="GO" id="GO:0046872">
    <property type="term" value="F:metal ion binding"/>
    <property type="evidence" value="ECO:0007669"/>
    <property type="project" value="UniProtKB-KW"/>
</dbReference>
<dbReference type="SUPFAM" id="SSF109854">
    <property type="entry name" value="DinB/YfiT-like putative metalloenzymes"/>
    <property type="match status" value="1"/>
</dbReference>
<accession>A0A9D3A030</accession>
<dbReference type="Gene3D" id="1.20.120.450">
    <property type="entry name" value="dinb family like domain"/>
    <property type="match status" value="1"/>
</dbReference>
<feature type="binding site" evidence="3">
    <location>
        <position position="30"/>
    </location>
    <ligand>
        <name>a divalent metal cation</name>
        <dbReference type="ChEBI" id="CHEBI:60240"/>
    </ligand>
</feature>
<feature type="binding site" evidence="3">
    <location>
        <position position="118"/>
    </location>
    <ligand>
        <name>a divalent metal cation</name>
        <dbReference type="ChEBI" id="CHEBI:60240"/>
    </ligand>
</feature>
<feature type="binding site" evidence="3">
    <location>
        <position position="114"/>
    </location>
    <ligand>
        <name>a divalent metal cation</name>
        <dbReference type="ChEBI" id="CHEBI:60240"/>
    </ligand>
</feature>
<dbReference type="InterPro" id="IPR007837">
    <property type="entry name" value="DinB"/>
</dbReference>
<dbReference type="Proteomes" id="UP000787156">
    <property type="component" value="Unassembled WGS sequence"/>
</dbReference>
<proteinExistence type="inferred from homology"/>
<evidence type="ECO:0000313" key="5">
    <source>
        <dbReference type="Proteomes" id="UP000787156"/>
    </source>
</evidence>
<reference evidence="4" key="2">
    <citation type="submission" date="2021-09" db="EMBL/GenBank/DDBJ databases">
        <authorList>
            <person name="Gilroy R."/>
        </authorList>
    </citation>
    <scope>NUCLEOTIDE SEQUENCE</scope>
    <source>
        <strain evidence="4">CHK135-1449</strain>
    </source>
</reference>
<protein>
    <submittedName>
        <fullName evidence="4">DinB family protein</fullName>
    </submittedName>
</protein>